<evidence type="ECO:0000259" key="6">
    <source>
        <dbReference type="Pfam" id="PF00171"/>
    </source>
</evidence>
<dbReference type="PROSITE" id="PS00687">
    <property type="entry name" value="ALDEHYDE_DEHYDR_GLU"/>
    <property type="match status" value="1"/>
</dbReference>
<dbReference type="InterPro" id="IPR029510">
    <property type="entry name" value="Ald_DH_CS_GLU"/>
</dbReference>
<dbReference type="Proteomes" id="UP001141259">
    <property type="component" value="Unassembled WGS sequence"/>
</dbReference>
<evidence type="ECO:0000256" key="3">
    <source>
        <dbReference type="ARBA" id="ARBA00023027"/>
    </source>
</evidence>
<dbReference type="PANTHER" id="PTHR42986:SF1">
    <property type="entry name" value="BENZALDEHYDE DEHYDROGENASE YFMT"/>
    <property type="match status" value="1"/>
</dbReference>
<dbReference type="SUPFAM" id="SSF53720">
    <property type="entry name" value="ALDH-like"/>
    <property type="match status" value="1"/>
</dbReference>
<dbReference type="Gene3D" id="3.40.605.10">
    <property type="entry name" value="Aldehyde Dehydrogenase, Chain A, domain 1"/>
    <property type="match status" value="1"/>
</dbReference>
<keyword evidence="2 5" id="KW-0560">Oxidoreductase</keyword>
<accession>A0A9X2VWP4</accession>
<dbReference type="InterPro" id="IPR015590">
    <property type="entry name" value="Aldehyde_DH_dom"/>
</dbReference>
<dbReference type="Gene3D" id="3.40.309.10">
    <property type="entry name" value="Aldehyde Dehydrogenase, Chain A, domain 2"/>
    <property type="match status" value="1"/>
</dbReference>
<name>A0A9X2VWP4_9PSEU</name>
<dbReference type="InterPro" id="IPR016161">
    <property type="entry name" value="Ald_DH/histidinol_DH"/>
</dbReference>
<feature type="domain" description="Aldehyde dehydrogenase" evidence="6">
    <location>
        <begin position="20"/>
        <end position="475"/>
    </location>
</feature>
<keyword evidence="8" id="KW-1185">Reference proteome</keyword>
<dbReference type="EMBL" id="JANYMP010000039">
    <property type="protein sequence ID" value="MCS7483986.1"/>
    <property type="molecule type" value="Genomic_DNA"/>
</dbReference>
<organism evidence="7 8">
    <name type="scientific">Umezawaea endophytica</name>
    <dbReference type="NCBI Taxonomy" id="1654476"/>
    <lineage>
        <taxon>Bacteria</taxon>
        <taxon>Bacillati</taxon>
        <taxon>Actinomycetota</taxon>
        <taxon>Actinomycetes</taxon>
        <taxon>Pseudonocardiales</taxon>
        <taxon>Pseudonocardiaceae</taxon>
        <taxon>Umezawaea</taxon>
    </lineage>
</organism>
<sequence>MTITRELFIGGEDVPALDGRTTQDLNPHTGEVYATVAAGGPADVVRAVDAAEAAFPAWAALPPSARRKIFLKAADIFESRVPEAIEVMAGEVGGVAGWAGFNTVLATGMLREAAASISQPLGEVLTSDTGDQLSMAVRQPVGVVGAFSPWNAPLILGVRAVAVPLAVGNTVVLKPSEDAPIACGLFIADVLREAGLPAGVLNVVTNAREDAAAVAEALISDRRVRVVNFTGSTGTGRIIGRTAAEHLKPAVLELGGKNAVLVLDDADVDYAVNAVAFGGFHNAGQICMSADRVLVHSSIAEEFTAKLAEKVALLPHGDPTDAGTVVGPMINDRSAKRVAELVQDAVAHGARVRAGGGDPEGSRYTATVLDQVRPEMRLYHEEIFGPVVTVIAVEDDDEAVRIANDTEYGLTAGVLTEDVRRGLAVARRLRTGIVHVNNQTVDDEPQAPFGGVGSTGYGRFGGRWAVEAFTNTRWITVAGEHNHFPF</sequence>
<comment type="caution">
    <text evidence="7">The sequence shown here is derived from an EMBL/GenBank/DDBJ whole genome shotgun (WGS) entry which is preliminary data.</text>
</comment>
<evidence type="ECO:0000313" key="8">
    <source>
        <dbReference type="Proteomes" id="UP001141259"/>
    </source>
</evidence>
<reference evidence="7" key="1">
    <citation type="submission" date="2022-08" db="EMBL/GenBank/DDBJ databases">
        <authorList>
            <person name="Tistechok S."/>
            <person name="Samborskyy M."/>
            <person name="Roman I."/>
        </authorList>
    </citation>
    <scope>NUCLEOTIDE SEQUENCE</scope>
    <source>
        <strain evidence="7">DSM 103496</strain>
    </source>
</reference>
<evidence type="ECO:0000313" key="7">
    <source>
        <dbReference type="EMBL" id="MCS7483986.1"/>
    </source>
</evidence>
<dbReference type="GO" id="GO:0016620">
    <property type="term" value="F:oxidoreductase activity, acting on the aldehyde or oxo group of donors, NAD or NADP as acceptor"/>
    <property type="evidence" value="ECO:0007669"/>
    <property type="project" value="InterPro"/>
</dbReference>
<comment type="similarity">
    <text evidence="1 5">Belongs to the aldehyde dehydrogenase family.</text>
</comment>
<dbReference type="InterPro" id="IPR016162">
    <property type="entry name" value="Ald_DH_N"/>
</dbReference>
<dbReference type="Pfam" id="PF00171">
    <property type="entry name" value="Aldedh"/>
    <property type="match status" value="1"/>
</dbReference>
<dbReference type="RefSeq" id="WP_259629437.1">
    <property type="nucleotide sequence ID" value="NZ_JANYMP010000039.1"/>
</dbReference>
<proteinExistence type="inferred from homology"/>
<dbReference type="FunFam" id="3.40.309.10:FF:000010">
    <property type="entry name" value="Gamma-aminobutyraldehyde dehydrogenase"/>
    <property type="match status" value="1"/>
</dbReference>
<dbReference type="InterPro" id="IPR016163">
    <property type="entry name" value="Ald_DH_C"/>
</dbReference>
<gene>
    <name evidence="7" type="ORF">NZH93_44740</name>
</gene>
<dbReference type="AlphaFoldDB" id="A0A9X2VWP4"/>
<dbReference type="CDD" id="cd07105">
    <property type="entry name" value="ALDH_SaliADH"/>
    <property type="match status" value="1"/>
</dbReference>
<dbReference type="PANTHER" id="PTHR42986">
    <property type="entry name" value="BENZALDEHYDE DEHYDROGENASE YFMT"/>
    <property type="match status" value="1"/>
</dbReference>
<evidence type="ECO:0000256" key="5">
    <source>
        <dbReference type="RuleBase" id="RU003345"/>
    </source>
</evidence>
<keyword evidence="3" id="KW-0520">NAD</keyword>
<feature type="active site" evidence="4">
    <location>
        <position position="253"/>
    </location>
</feature>
<evidence type="ECO:0000256" key="2">
    <source>
        <dbReference type="ARBA" id="ARBA00023002"/>
    </source>
</evidence>
<evidence type="ECO:0000256" key="4">
    <source>
        <dbReference type="PROSITE-ProRule" id="PRU10007"/>
    </source>
</evidence>
<evidence type="ECO:0000256" key="1">
    <source>
        <dbReference type="ARBA" id="ARBA00009986"/>
    </source>
</evidence>
<protein>
    <submittedName>
        <fullName evidence="7">Aldehyde dehydrogenase</fullName>
    </submittedName>
</protein>